<evidence type="ECO:0000313" key="7">
    <source>
        <dbReference type="Proteomes" id="UP000322617"/>
    </source>
</evidence>
<dbReference type="PROSITE" id="PS51898">
    <property type="entry name" value="TYR_RECOMBINASE"/>
    <property type="match status" value="1"/>
</dbReference>
<dbReference type="GO" id="GO:0015074">
    <property type="term" value="P:DNA integration"/>
    <property type="evidence" value="ECO:0007669"/>
    <property type="project" value="UniProtKB-KW"/>
</dbReference>
<protein>
    <submittedName>
        <fullName evidence="6">Site-specific recombinase, phage integrase family</fullName>
    </submittedName>
</protein>
<evidence type="ECO:0000256" key="1">
    <source>
        <dbReference type="ARBA" id="ARBA00008857"/>
    </source>
</evidence>
<keyword evidence="4" id="KW-0233">DNA recombination</keyword>
<dbReference type="CDD" id="cd00397">
    <property type="entry name" value="DNA_BRE_C"/>
    <property type="match status" value="1"/>
</dbReference>
<evidence type="ECO:0000259" key="5">
    <source>
        <dbReference type="PROSITE" id="PS51898"/>
    </source>
</evidence>
<reference evidence="6 7" key="1">
    <citation type="submission" date="2019-07" db="EMBL/GenBank/DDBJ databases">
        <title>Complete Genome Sequence of Leptotrichia shahii Strain JCM 16776.</title>
        <authorList>
            <person name="Watanabe S."/>
            <person name="Cui L."/>
        </authorList>
    </citation>
    <scope>NUCLEOTIDE SEQUENCE [LARGE SCALE GENOMIC DNA]</scope>
    <source>
        <strain evidence="6 7">JCM16776</strain>
    </source>
</reference>
<name>A0A510JNS7_9FUSO</name>
<sequence>MKRIKNANGQGSISKVTTNKKNPYRVRVTDWRTGKQKSLGYYETRKQAMEVLNEYLYNPYDLENSTMTFKGLYRLFIENQKGLVAQSTIKGYENSFKRCEPLHTLVFREIKGPQMQDTLNNLTCSVATKKITKNFLTVLSNYAMELEIMTVNRAKFIRLPKESSKRQKNVFTGYEIQKLWNNISIQWVDYILIMIYTGMRIGELADLKKENIDLLRRIINGGNKTEKGKHRQIPIHKDIFQLVKGLYESSPTEYLLYNKKWIFEKKKKENKPIRVNYFREKFYKTLEALEMSHKPHDCRKTLATFMNNQKINSVVITDILGHEDINTTNEYYIQSDIEELTVSMDNIKFLNDVN</sequence>
<keyword evidence="2" id="KW-0229">DNA integration</keyword>
<organism evidence="6 7">
    <name type="scientific">Leptotrichia shahii</name>
    <dbReference type="NCBI Taxonomy" id="157691"/>
    <lineage>
        <taxon>Bacteria</taxon>
        <taxon>Fusobacteriati</taxon>
        <taxon>Fusobacteriota</taxon>
        <taxon>Fusobacteriia</taxon>
        <taxon>Fusobacteriales</taxon>
        <taxon>Leptotrichiaceae</taxon>
        <taxon>Leptotrichia</taxon>
    </lineage>
</organism>
<comment type="similarity">
    <text evidence="1">Belongs to the 'phage' integrase family.</text>
</comment>
<dbReference type="PANTHER" id="PTHR30629:SF2">
    <property type="entry name" value="PROPHAGE INTEGRASE INTS-RELATED"/>
    <property type="match status" value="1"/>
</dbReference>
<dbReference type="STRING" id="1122172.GCA_000373045_01325"/>
<dbReference type="Gene3D" id="1.10.443.10">
    <property type="entry name" value="Intergrase catalytic core"/>
    <property type="match status" value="1"/>
</dbReference>
<feature type="domain" description="Tyr recombinase" evidence="5">
    <location>
        <begin position="166"/>
        <end position="345"/>
    </location>
</feature>
<dbReference type="KEGG" id="lsz:JCM16776_0294"/>
<proteinExistence type="inferred from homology"/>
<dbReference type="InterPro" id="IPR011010">
    <property type="entry name" value="DNA_brk_join_enz"/>
</dbReference>
<dbReference type="GO" id="GO:0006310">
    <property type="term" value="P:DNA recombination"/>
    <property type="evidence" value="ECO:0007669"/>
    <property type="project" value="UniProtKB-KW"/>
</dbReference>
<dbReference type="Pfam" id="PF00589">
    <property type="entry name" value="Phage_integrase"/>
    <property type="match status" value="1"/>
</dbReference>
<evidence type="ECO:0000313" key="6">
    <source>
        <dbReference type="EMBL" id="BBM40081.1"/>
    </source>
</evidence>
<keyword evidence="3" id="KW-0238">DNA-binding</keyword>
<keyword evidence="7" id="KW-1185">Reference proteome</keyword>
<evidence type="ECO:0000256" key="3">
    <source>
        <dbReference type="ARBA" id="ARBA00023125"/>
    </source>
</evidence>
<evidence type="ECO:0000256" key="2">
    <source>
        <dbReference type="ARBA" id="ARBA00022908"/>
    </source>
</evidence>
<dbReference type="Proteomes" id="UP000322617">
    <property type="component" value="Chromosome"/>
</dbReference>
<dbReference type="InterPro" id="IPR010998">
    <property type="entry name" value="Integrase_recombinase_N"/>
</dbReference>
<dbReference type="InterPro" id="IPR013762">
    <property type="entry name" value="Integrase-like_cat_sf"/>
</dbReference>
<dbReference type="EMBL" id="AP019827">
    <property type="protein sequence ID" value="BBM40081.1"/>
    <property type="molecule type" value="Genomic_DNA"/>
</dbReference>
<dbReference type="SUPFAM" id="SSF56349">
    <property type="entry name" value="DNA breaking-rejoining enzymes"/>
    <property type="match status" value="1"/>
</dbReference>
<dbReference type="Gene3D" id="1.10.150.130">
    <property type="match status" value="1"/>
</dbReference>
<gene>
    <name evidence="6" type="ORF">JCM16776_0294</name>
</gene>
<dbReference type="InterPro" id="IPR002104">
    <property type="entry name" value="Integrase_catalytic"/>
</dbReference>
<evidence type="ECO:0000256" key="4">
    <source>
        <dbReference type="ARBA" id="ARBA00023172"/>
    </source>
</evidence>
<dbReference type="OrthoDB" id="9801717at2"/>
<dbReference type="InterPro" id="IPR050808">
    <property type="entry name" value="Phage_Integrase"/>
</dbReference>
<dbReference type="RefSeq" id="WP_018450956.1">
    <property type="nucleotide sequence ID" value="NZ_AP019827.1"/>
</dbReference>
<accession>A0A510JNS7</accession>
<dbReference type="GO" id="GO:0003677">
    <property type="term" value="F:DNA binding"/>
    <property type="evidence" value="ECO:0007669"/>
    <property type="project" value="UniProtKB-KW"/>
</dbReference>
<dbReference type="PANTHER" id="PTHR30629">
    <property type="entry name" value="PROPHAGE INTEGRASE"/>
    <property type="match status" value="1"/>
</dbReference>
<dbReference type="AlphaFoldDB" id="A0A510JNS7"/>